<dbReference type="InterPro" id="IPR011527">
    <property type="entry name" value="ABC1_TM_dom"/>
</dbReference>
<evidence type="ECO:0000256" key="5">
    <source>
        <dbReference type="ARBA" id="ARBA00022840"/>
    </source>
</evidence>
<evidence type="ECO:0000256" key="7">
    <source>
        <dbReference type="ARBA" id="ARBA00023136"/>
    </source>
</evidence>
<feature type="domain" description="ABC transmembrane type-1" evidence="10">
    <location>
        <begin position="32"/>
        <end position="327"/>
    </location>
</feature>
<feature type="transmembrane region" description="Helical" evidence="8">
    <location>
        <begin position="266"/>
        <end position="292"/>
    </location>
</feature>
<dbReference type="Pfam" id="PF00005">
    <property type="entry name" value="ABC_tran"/>
    <property type="match status" value="1"/>
</dbReference>
<dbReference type="PANTHER" id="PTHR43394:SF1">
    <property type="entry name" value="ATP-BINDING CASSETTE SUB-FAMILY B MEMBER 10, MITOCHONDRIAL"/>
    <property type="match status" value="1"/>
</dbReference>
<evidence type="ECO:0000256" key="8">
    <source>
        <dbReference type="SAM" id="Phobius"/>
    </source>
</evidence>
<gene>
    <name evidence="11" type="ORF">DI598_03210</name>
</gene>
<feature type="domain" description="ABC transporter" evidence="9">
    <location>
        <begin position="361"/>
        <end position="595"/>
    </location>
</feature>
<evidence type="ECO:0000256" key="3">
    <source>
        <dbReference type="ARBA" id="ARBA00022692"/>
    </source>
</evidence>
<feature type="transmembrane region" description="Helical" evidence="8">
    <location>
        <begin position="190"/>
        <end position="206"/>
    </location>
</feature>
<accession>A0A2W5FCQ0</accession>
<feature type="transmembrane region" description="Helical" evidence="8">
    <location>
        <begin position="164"/>
        <end position="184"/>
    </location>
</feature>
<comment type="subcellular location">
    <subcellularLocation>
        <location evidence="1">Cell membrane</location>
        <topology evidence="1">Multi-pass membrane protein</topology>
    </subcellularLocation>
</comment>
<evidence type="ECO:0000256" key="4">
    <source>
        <dbReference type="ARBA" id="ARBA00022741"/>
    </source>
</evidence>
<feature type="transmembrane region" description="Helical" evidence="8">
    <location>
        <begin position="30"/>
        <end position="50"/>
    </location>
</feature>
<dbReference type="PROSITE" id="PS50893">
    <property type="entry name" value="ABC_TRANSPORTER_2"/>
    <property type="match status" value="1"/>
</dbReference>
<proteinExistence type="predicted"/>
<dbReference type="GO" id="GO:0005886">
    <property type="term" value="C:plasma membrane"/>
    <property type="evidence" value="ECO:0007669"/>
    <property type="project" value="UniProtKB-SubCell"/>
</dbReference>
<dbReference type="Gene3D" id="1.20.1560.10">
    <property type="entry name" value="ABC transporter type 1, transmembrane domain"/>
    <property type="match status" value="1"/>
</dbReference>
<dbReference type="SMART" id="SM00382">
    <property type="entry name" value="AAA"/>
    <property type="match status" value="1"/>
</dbReference>
<evidence type="ECO:0000259" key="10">
    <source>
        <dbReference type="PROSITE" id="PS50929"/>
    </source>
</evidence>
<dbReference type="FunFam" id="3.40.50.300:FF:000287">
    <property type="entry name" value="Multidrug ABC transporter ATP-binding protein"/>
    <property type="match status" value="1"/>
</dbReference>
<reference evidence="11 12" key="1">
    <citation type="submission" date="2017-11" db="EMBL/GenBank/DDBJ databases">
        <title>Infants hospitalized years apart are colonized by the same room-sourced microbial strains.</title>
        <authorList>
            <person name="Brooks B."/>
            <person name="Olm M.R."/>
            <person name="Firek B.A."/>
            <person name="Baker R."/>
            <person name="Thomas B.C."/>
            <person name="Morowitz M.J."/>
            <person name="Banfield J.F."/>
        </authorList>
    </citation>
    <scope>NUCLEOTIDE SEQUENCE [LARGE SCALE GENOMIC DNA]</scope>
    <source>
        <strain evidence="11">S2_009_000_R2_76</strain>
    </source>
</reference>
<feature type="transmembrane region" description="Helical" evidence="8">
    <location>
        <begin position="82"/>
        <end position="106"/>
    </location>
</feature>
<evidence type="ECO:0000259" key="9">
    <source>
        <dbReference type="PROSITE" id="PS50893"/>
    </source>
</evidence>
<keyword evidence="3 8" id="KW-0812">Transmembrane</keyword>
<dbReference type="GO" id="GO:0005524">
    <property type="term" value="F:ATP binding"/>
    <property type="evidence" value="ECO:0007669"/>
    <property type="project" value="UniProtKB-KW"/>
</dbReference>
<comment type="caution">
    <text evidence="11">The sequence shown here is derived from an EMBL/GenBank/DDBJ whole genome shotgun (WGS) entry which is preliminary data.</text>
</comment>
<dbReference type="InterPro" id="IPR003593">
    <property type="entry name" value="AAA+_ATPase"/>
</dbReference>
<dbReference type="PROSITE" id="PS00211">
    <property type="entry name" value="ABC_TRANSPORTER_1"/>
    <property type="match status" value="1"/>
</dbReference>
<dbReference type="AlphaFoldDB" id="A0A2W5FCQ0"/>
<dbReference type="InterPro" id="IPR036640">
    <property type="entry name" value="ABC1_TM_sf"/>
</dbReference>
<sequence length="600" mass="68185">MSDNQNKKQLFNYSIFGRLFQYVRPYSKQFYLCVALSIFLAVVTPVRPFLIQLTVDKATGKLVHLPVWLRIFIPNGKLNDTAAFIVSITVFQMVFLLVETTARFIFTYLTSWLGQSVVKDLRISVFQKITHLQLRQFDRTPIGTLTTRTINDIESINDIFTDGFIPIIADLLTIIFTLATMFYVNWQLTLVALIPFPILLIATYYFKEAVNRSFIKVRNAIAVLNAFAQEHISGMFVVQAFGSEKREQKKFDAINKTHRDANIEGIFAYSIFFPIVEIILSISSGLILWYIGGNKLDAGLLVSFGLYINQIFRPLRMIADKFNTLQMGLVSCERVFRIMDIDDVLPEVKNGLHPDKIAGKVTFKNVYFAYIENQYVLKNISFEVKPGQTLALVGHTGSGKTSIISLINRLYPIQKGEILIDDHNIDSYQIPALRGKIGIVLQDVFLFSGSILENITLRNNHISREQAIEAAKMIGVHDFIMRLPNNYDYEVLERGNTLSLGQRQLISFIRALLYDPSILILDEATSSIDSESETLVQHAMEKLMQGRTSIVIAHRLSTIRKADNILVLDKGQIIETGTHDDLLEKGGFYAQLHQMQQEKA</sequence>
<keyword evidence="6 8" id="KW-1133">Transmembrane helix</keyword>
<dbReference type="GO" id="GO:0016887">
    <property type="term" value="F:ATP hydrolysis activity"/>
    <property type="evidence" value="ECO:0007669"/>
    <property type="project" value="InterPro"/>
</dbReference>
<dbReference type="Pfam" id="PF00664">
    <property type="entry name" value="ABC_membrane"/>
    <property type="match status" value="1"/>
</dbReference>
<dbReference type="InterPro" id="IPR017871">
    <property type="entry name" value="ABC_transporter-like_CS"/>
</dbReference>
<dbReference type="SUPFAM" id="SSF90123">
    <property type="entry name" value="ABC transporter transmembrane region"/>
    <property type="match status" value="1"/>
</dbReference>
<evidence type="ECO:0000256" key="1">
    <source>
        <dbReference type="ARBA" id="ARBA00004651"/>
    </source>
</evidence>
<evidence type="ECO:0000313" key="12">
    <source>
        <dbReference type="Proteomes" id="UP000249645"/>
    </source>
</evidence>
<keyword evidence="4" id="KW-0547">Nucleotide-binding</keyword>
<evidence type="ECO:0000313" key="11">
    <source>
        <dbReference type="EMBL" id="PZP51420.1"/>
    </source>
</evidence>
<dbReference type="Proteomes" id="UP000249645">
    <property type="component" value="Unassembled WGS sequence"/>
</dbReference>
<keyword evidence="2" id="KW-0813">Transport</keyword>
<keyword evidence="5 11" id="KW-0067">ATP-binding</keyword>
<dbReference type="Gene3D" id="3.40.50.300">
    <property type="entry name" value="P-loop containing nucleotide triphosphate hydrolases"/>
    <property type="match status" value="1"/>
</dbReference>
<protein>
    <submittedName>
        <fullName evidence="11">Antibiotic ABC transporter ATP-binding protein</fullName>
    </submittedName>
</protein>
<dbReference type="CDD" id="cd03254">
    <property type="entry name" value="ABCC_Glucan_exporter_like"/>
    <property type="match status" value="1"/>
</dbReference>
<evidence type="ECO:0000256" key="2">
    <source>
        <dbReference type="ARBA" id="ARBA00022448"/>
    </source>
</evidence>
<dbReference type="InterPro" id="IPR039421">
    <property type="entry name" value="Type_1_exporter"/>
</dbReference>
<dbReference type="GO" id="GO:0015421">
    <property type="term" value="F:ABC-type oligopeptide transporter activity"/>
    <property type="evidence" value="ECO:0007669"/>
    <property type="project" value="TreeGrafter"/>
</dbReference>
<dbReference type="InterPro" id="IPR027417">
    <property type="entry name" value="P-loop_NTPase"/>
</dbReference>
<dbReference type="SUPFAM" id="SSF52540">
    <property type="entry name" value="P-loop containing nucleoside triphosphate hydrolases"/>
    <property type="match status" value="1"/>
</dbReference>
<dbReference type="PROSITE" id="PS50929">
    <property type="entry name" value="ABC_TM1F"/>
    <property type="match status" value="1"/>
</dbReference>
<organism evidence="11 12">
    <name type="scientific">Pseudopedobacter saltans</name>
    <dbReference type="NCBI Taxonomy" id="151895"/>
    <lineage>
        <taxon>Bacteria</taxon>
        <taxon>Pseudomonadati</taxon>
        <taxon>Bacteroidota</taxon>
        <taxon>Sphingobacteriia</taxon>
        <taxon>Sphingobacteriales</taxon>
        <taxon>Sphingobacteriaceae</taxon>
        <taxon>Pseudopedobacter</taxon>
    </lineage>
</organism>
<dbReference type="CDD" id="cd18544">
    <property type="entry name" value="ABC_6TM_TmrA_like"/>
    <property type="match status" value="1"/>
</dbReference>
<dbReference type="PANTHER" id="PTHR43394">
    <property type="entry name" value="ATP-DEPENDENT PERMEASE MDL1, MITOCHONDRIAL"/>
    <property type="match status" value="1"/>
</dbReference>
<name>A0A2W5FCQ0_9SPHI</name>
<dbReference type="EMBL" id="QFOI01000031">
    <property type="protein sequence ID" value="PZP51420.1"/>
    <property type="molecule type" value="Genomic_DNA"/>
</dbReference>
<evidence type="ECO:0000256" key="6">
    <source>
        <dbReference type="ARBA" id="ARBA00022989"/>
    </source>
</evidence>
<keyword evidence="7 8" id="KW-0472">Membrane</keyword>
<dbReference type="InterPro" id="IPR003439">
    <property type="entry name" value="ABC_transporter-like_ATP-bd"/>
</dbReference>